<comment type="caution">
    <text evidence="2">The sequence shown here is derived from an EMBL/GenBank/DDBJ whole genome shotgun (WGS) entry which is preliminary data.</text>
</comment>
<feature type="domain" description="Methyltransferase type 11" evidence="1">
    <location>
        <begin position="134"/>
        <end position="229"/>
    </location>
</feature>
<dbReference type="InterPro" id="IPR029063">
    <property type="entry name" value="SAM-dependent_MTases_sf"/>
</dbReference>
<dbReference type="PANTHER" id="PTHR43591">
    <property type="entry name" value="METHYLTRANSFERASE"/>
    <property type="match status" value="1"/>
</dbReference>
<dbReference type="InterPro" id="IPR013216">
    <property type="entry name" value="Methyltransf_11"/>
</dbReference>
<evidence type="ECO:0000259" key="1">
    <source>
        <dbReference type="Pfam" id="PF08241"/>
    </source>
</evidence>
<dbReference type="AlphaFoldDB" id="A0A2G6E374"/>
<dbReference type="Gene3D" id="3.40.50.150">
    <property type="entry name" value="Vaccinia Virus protein VP39"/>
    <property type="match status" value="1"/>
</dbReference>
<dbReference type="GO" id="GO:0008757">
    <property type="term" value="F:S-adenosylmethionine-dependent methyltransferase activity"/>
    <property type="evidence" value="ECO:0007669"/>
    <property type="project" value="InterPro"/>
</dbReference>
<proteinExistence type="predicted"/>
<name>A0A2G6E374_9BACT</name>
<evidence type="ECO:0000313" key="3">
    <source>
        <dbReference type="Proteomes" id="UP000229740"/>
    </source>
</evidence>
<protein>
    <recommendedName>
        <fullName evidence="1">Methyltransferase type 11 domain-containing protein</fullName>
    </recommendedName>
</protein>
<sequence length="368" mass="41373">MDGLKLPGNIWTSIGRLSFNRAALLCRSLWNMFERFRPAVEQALQASAITPRTHFSQLVRDELSDVSLDIPQQSPEKQQLNQLYELRARVLDWELGTGYLGFFSANPGSRYTFTRRLEAVFDMLPDDLSGLQILEVGCGAGLLCLELAQKAQSVTGIDVSHVVLNFASQVQEIVRAANVTFQHGDAENLAFAHERFDLVICSEVLEHLLDPERALAEIQRVVKPGGTVVLTTPSAESLSDLCMGFLRLFSARIESEKDIQFDKKAYLALQRSQTEETCFPETTFMRIHERFSYAQLLAMFDQAGLHVEDAQGTIFAFPPHYQLFYRYCPGFLLPGIHALETALNAIGCFQRFGSVTSCFLLKKRHTPV</sequence>
<gene>
    <name evidence="2" type="ORF">CSB45_10925</name>
</gene>
<dbReference type="Pfam" id="PF08241">
    <property type="entry name" value="Methyltransf_11"/>
    <property type="match status" value="1"/>
</dbReference>
<dbReference type="CDD" id="cd02440">
    <property type="entry name" value="AdoMet_MTases"/>
    <property type="match status" value="1"/>
</dbReference>
<dbReference type="EMBL" id="PDPS01000033">
    <property type="protein sequence ID" value="PID56533.1"/>
    <property type="molecule type" value="Genomic_DNA"/>
</dbReference>
<reference evidence="2 3" key="1">
    <citation type="submission" date="2017-10" db="EMBL/GenBank/DDBJ databases">
        <title>Novel microbial diversity and functional potential in the marine mammal oral microbiome.</title>
        <authorList>
            <person name="Dudek N.K."/>
            <person name="Sun C.L."/>
            <person name="Burstein D."/>
            <person name="Kantor R.S."/>
            <person name="Aliaga Goltsman D.S."/>
            <person name="Bik E.M."/>
            <person name="Thomas B.C."/>
            <person name="Banfield J.F."/>
            <person name="Relman D.A."/>
        </authorList>
    </citation>
    <scope>NUCLEOTIDE SEQUENCE [LARGE SCALE GENOMIC DNA]</scope>
    <source>
        <strain evidence="2">DOLZORAL124_49_17</strain>
    </source>
</reference>
<dbReference type="PANTHER" id="PTHR43591:SF24">
    <property type="entry name" value="2-METHOXY-6-POLYPRENYL-1,4-BENZOQUINOL METHYLASE, MITOCHONDRIAL"/>
    <property type="match status" value="1"/>
</dbReference>
<dbReference type="SUPFAM" id="SSF53335">
    <property type="entry name" value="S-adenosyl-L-methionine-dependent methyltransferases"/>
    <property type="match status" value="1"/>
</dbReference>
<accession>A0A2G6E374</accession>
<organism evidence="2 3">
    <name type="scientific">candidate division KSB3 bacterium</name>
    <dbReference type="NCBI Taxonomy" id="2044937"/>
    <lineage>
        <taxon>Bacteria</taxon>
        <taxon>candidate division KSB3</taxon>
    </lineage>
</organism>
<dbReference type="Proteomes" id="UP000229740">
    <property type="component" value="Unassembled WGS sequence"/>
</dbReference>
<evidence type="ECO:0000313" key="2">
    <source>
        <dbReference type="EMBL" id="PID56533.1"/>
    </source>
</evidence>